<accession>A0A1E5R0P8</accession>
<organism evidence="15 16">
    <name type="scientific">Hanseniaspora osmophila</name>
    <dbReference type="NCBI Taxonomy" id="56408"/>
    <lineage>
        <taxon>Eukaryota</taxon>
        <taxon>Fungi</taxon>
        <taxon>Dikarya</taxon>
        <taxon>Ascomycota</taxon>
        <taxon>Saccharomycotina</taxon>
        <taxon>Saccharomycetes</taxon>
        <taxon>Saccharomycodales</taxon>
        <taxon>Saccharomycodaceae</taxon>
        <taxon>Hanseniaspora</taxon>
    </lineage>
</organism>
<name>A0A1E5R0P8_9ASCO</name>
<evidence type="ECO:0000256" key="7">
    <source>
        <dbReference type="ARBA" id="ARBA00022643"/>
    </source>
</evidence>
<sequence>MSSYQTNPFGIPTDSLDLPKYTTPSIGIQSVLFNHLESIFSYKTFSEPDLLDAGLKKWVAKNKEKVYFQELQIRAGAGSLPLGFQATDGNNSPVGIVTPGYGLKYLFSTLRKNAATNDTFKLALQVAALDYSNGVIKTDYVTPLRIAEALNFPVITPINHNEVKHTAAFSLFLSQYGSAVHLFDGANYAKTLASSKDEPSFTAIPPVNTIANAQKTDLDHFLSAFNDSSAVKIHNFKYFGSDNAKTVFVTYGSLESELFANYAENAEIGHIAIRIPFPFATDKFVALLPKHAENVVVIGQTLTPSSKSDLQKTVVSALKQFEKSNIQVSEFVYTPDFIWSPNAVAQIVESHVPTVASNSASTKDSSFVVWADDHNAENLDLSSKLVHALSLVDGQKISFRTKYDNVANAGTFQAQFISFNAKSQKIVSNVDNADVTFVANFNILNEFDVTNTTKENGTVIVVLDKKSIKDHDLNVLATFTEHLKISPQFLINLVKKNLRLVFIDKELVGDREETKTHTLSFVSQAVFWKYSIGADVAESVRRIWSSAGPDIELLASVISDSVTDAIANGVKEISTAQYADLFKDLATEKEVAEKEEPSAALKTFVEENSFAANPRSVPSTEENTSVVSPFEIAKQLTFSEAYGVKNDLRPHLPVKNFVVKVAKNKRVTPESYSRNIFEIEFDTTGTGLKYEIGEALGVHAQNNTTLVEEFLSKYNLNENDVVAVPNREDASILEYRTVFQVFTENLDIFGKPGKKFYESLIDFATNDDEKKQLTDLVSSAGASELKRFQEEEYYTYADILELFSSCKPKLEDLVKIIAPLKRREYSIASSQKVHPNAVHLLVVVVDWVDKKGNVRYGQASKYLSDLPVGAELVVSVKPSVMRLPPRPEQPIIMSGLGTGLAPFKAIIEEKVWQKEQGHKIGDIFLFLGSRHKKEEYLYGELWEAYKDAGVLTHIGAAFSRDQPHKIYIQDKINEALDKLSDAMCKEEGSFYLCGPTWPVPNITEALQNILAKDAAEKGVKIDLNQATENLKEVGRYILEVY</sequence>
<dbReference type="InterPro" id="IPR017938">
    <property type="entry name" value="Riboflavin_synthase-like_b-brl"/>
</dbReference>
<dbReference type="SUPFAM" id="SSF52922">
    <property type="entry name" value="TK C-terminal domain-like"/>
    <property type="match status" value="1"/>
</dbReference>
<evidence type="ECO:0000256" key="2">
    <source>
        <dbReference type="ARBA" id="ARBA00001974"/>
    </source>
</evidence>
<keyword evidence="16" id="KW-1185">Reference proteome</keyword>
<keyword evidence="7" id="KW-0288">FMN</keyword>
<dbReference type="GO" id="GO:0050660">
    <property type="term" value="F:flavin adenine dinucleotide binding"/>
    <property type="evidence" value="ECO:0007669"/>
    <property type="project" value="TreeGrafter"/>
</dbReference>
<comment type="cofactor">
    <cofactor evidence="1">
        <name>FMN</name>
        <dbReference type="ChEBI" id="CHEBI:58210"/>
    </cofactor>
</comment>
<dbReference type="FunFam" id="1.20.990.10:FF:000010">
    <property type="entry name" value="Sulfite reductase [NADPH] flavoprotein component"/>
    <property type="match status" value="1"/>
</dbReference>
<dbReference type="STRING" id="56408.A0A1E5R0P8"/>
<dbReference type="InterPro" id="IPR009014">
    <property type="entry name" value="Transketo_C/PFOR_II"/>
</dbReference>
<comment type="cofactor">
    <cofactor evidence="2">
        <name>FAD</name>
        <dbReference type="ChEBI" id="CHEBI:57692"/>
    </cofactor>
</comment>
<dbReference type="FunFam" id="3.40.50.80:FF:000011">
    <property type="entry name" value="Sulfite reductase flavoprotein component"/>
    <property type="match status" value="1"/>
</dbReference>
<dbReference type="Gene3D" id="1.20.990.10">
    <property type="entry name" value="NADPH-cytochrome p450 Reductase, Chain A, domain 3"/>
    <property type="match status" value="1"/>
</dbReference>
<keyword evidence="5" id="KW-0813">Transport</keyword>
<comment type="caution">
    <text evidence="15">The sequence shown here is derived from an EMBL/GenBank/DDBJ whole genome shotgun (WGS) entry which is preliminary data.</text>
</comment>
<dbReference type="InterPro" id="IPR023173">
    <property type="entry name" value="NADPH_Cyt_P450_Rdtase_alpha"/>
</dbReference>
<dbReference type="Pfam" id="PF00667">
    <property type="entry name" value="FAD_binding_1"/>
    <property type="match status" value="1"/>
</dbReference>
<evidence type="ECO:0000259" key="14">
    <source>
        <dbReference type="PROSITE" id="PS51384"/>
    </source>
</evidence>
<comment type="pathway">
    <text evidence="3">Sulfur metabolism; hydrogen sulfide biosynthesis; hydrogen sulfide from sulfite (NADPH route): step 1/1.</text>
</comment>
<dbReference type="Proteomes" id="UP000095728">
    <property type="component" value="Unassembled WGS sequence"/>
</dbReference>
<dbReference type="SUPFAM" id="SSF52343">
    <property type="entry name" value="Ferredoxin reductase-like, C-terminal NADP-linked domain"/>
    <property type="match status" value="1"/>
</dbReference>
<dbReference type="InterPro" id="IPR017927">
    <property type="entry name" value="FAD-bd_FR_type"/>
</dbReference>
<dbReference type="InterPro" id="IPR002869">
    <property type="entry name" value="Pyrv_flavodox_OxRed_cen"/>
</dbReference>
<dbReference type="EC" id="1.8.1.2" evidence="4"/>
<dbReference type="AlphaFoldDB" id="A0A1E5R0P8"/>
<evidence type="ECO:0000256" key="8">
    <source>
        <dbReference type="ARBA" id="ARBA00022827"/>
    </source>
</evidence>
<dbReference type="PRINTS" id="PR00371">
    <property type="entry name" value="FPNCR"/>
</dbReference>
<evidence type="ECO:0000256" key="4">
    <source>
        <dbReference type="ARBA" id="ARBA00012604"/>
    </source>
</evidence>
<comment type="catalytic activity">
    <reaction evidence="12">
        <text>hydrogen sulfide + 3 NADP(+) + 3 H2O = sulfite + 3 NADPH + 4 H(+)</text>
        <dbReference type="Rhea" id="RHEA:13801"/>
        <dbReference type="ChEBI" id="CHEBI:15377"/>
        <dbReference type="ChEBI" id="CHEBI:15378"/>
        <dbReference type="ChEBI" id="CHEBI:17359"/>
        <dbReference type="ChEBI" id="CHEBI:29919"/>
        <dbReference type="ChEBI" id="CHEBI:57783"/>
        <dbReference type="ChEBI" id="CHEBI:58349"/>
        <dbReference type="EC" id="1.8.1.2"/>
    </reaction>
</comment>
<dbReference type="PROSITE" id="PS51384">
    <property type="entry name" value="FAD_FR"/>
    <property type="match status" value="1"/>
</dbReference>
<dbReference type="PANTHER" id="PTHR19384">
    <property type="entry name" value="NITRIC OXIDE SYNTHASE-RELATED"/>
    <property type="match status" value="1"/>
</dbReference>
<dbReference type="SUPFAM" id="SSF53323">
    <property type="entry name" value="Pyruvate-ferredoxin oxidoreductase, PFOR, domain III"/>
    <property type="match status" value="1"/>
</dbReference>
<dbReference type="GO" id="GO:0010181">
    <property type="term" value="F:FMN binding"/>
    <property type="evidence" value="ECO:0007669"/>
    <property type="project" value="TreeGrafter"/>
</dbReference>
<dbReference type="InParanoid" id="A0A1E5R0P8"/>
<evidence type="ECO:0000256" key="5">
    <source>
        <dbReference type="ARBA" id="ARBA00022448"/>
    </source>
</evidence>
<protein>
    <recommendedName>
        <fullName evidence="4">assimilatory sulfite reductase (NADPH)</fullName>
        <ecNumber evidence="4">1.8.1.2</ecNumber>
    </recommendedName>
</protein>
<dbReference type="Gene3D" id="3.40.50.920">
    <property type="match status" value="1"/>
</dbReference>
<dbReference type="Gene3D" id="3.40.920.10">
    <property type="entry name" value="Pyruvate-ferredoxin oxidoreductase, PFOR, domain III"/>
    <property type="match status" value="1"/>
</dbReference>
<dbReference type="Gene3D" id="2.40.30.10">
    <property type="entry name" value="Translation factors"/>
    <property type="match status" value="1"/>
</dbReference>
<dbReference type="OrthoDB" id="1856718at2759"/>
<keyword evidence="10" id="KW-0249">Electron transport</keyword>
<evidence type="ECO:0000256" key="6">
    <source>
        <dbReference type="ARBA" id="ARBA00022630"/>
    </source>
</evidence>
<evidence type="ECO:0000256" key="9">
    <source>
        <dbReference type="ARBA" id="ARBA00022857"/>
    </source>
</evidence>
<proteinExistence type="predicted"/>
<dbReference type="InterPro" id="IPR003097">
    <property type="entry name" value="CysJ-like_FAD-binding"/>
</dbReference>
<evidence type="ECO:0000256" key="3">
    <source>
        <dbReference type="ARBA" id="ARBA00004774"/>
    </source>
</evidence>
<dbReference type="CDD" id="cd06207">
    <property type="entry name" value="CyPoR_like"/>
    <property type="match status" value="1"/>
</dbReference>
<dbReference type="GO" id="GO:0004783">
    <property type="term" value="F:sulfite reductase (NADPH) activity"/>
    <property type="evidence" value="ECO:0007669"/>
    <property type="project" value="UniProtKB-EC"/>
</dbReference>
<comment type="function">
    <text evidence="13">This enzyme catalyzes the 6-electron reduction of sulfite to sulfide. This is one of several activities required for the biosynthesis of L-cysteine from sulfate.</text>
</comment>
<evidence type="ECO:0000256" key="13">
    <source>
        <dbReference type="ARBA" id="ARBA00059320"/>
    </source>
</evidence>
<dbReference type="InterPro" id="IPR001709">
    <property type="entry name" value="Flavoprot_Pyr_Nucl_cyt_Rdtase"/>
</dbReference>
<dbReference type="PANTHER" id="PTHR19384:SF109">
    <property type="entry name" value="SULFITE REDUCTASE [NADPH] FLAVOPROTEIN COMPONENT"/>
    <property type="match status" value="1"/>
</dbReference>
<evidence type="ECO:0000313" key="16">
    <source>
        <dbReference type="Proteomes" id="UP000095728"/>
    </source>
</evidence>
<dbReference type="GO" id="GO:0005829">
    <property type="term" value="C:cytosol"/>
    <property type="evidence" value="ECO:0007669"/>
    <property type="project" value="TreeGrafter"/>
</dbReference>
<evidence type="ECO:0000256" key="11">
    <source>
        <dbReference type="ARBA" id="ARBA00023002"/>
    </source>
</evidence>
<dbReference type="SUPFAM" id="SSF63380">
    <property type="entry name" value="Riboflavin synthase domain-like"/>
    <property type="match status" value="1"/>
</dbReference>
<dbReference type="Gene3D" id="3.40.50.970">
    <property type="match status" value="1"/>
</dbReference>
<evidence type="ECO:0000256" key="10">
    <source>
        <dbReference type="ARBA" id="ARBA00022982"/>
    </source>
</evidence>
<dbReference type="Gene3D" id="3.40.50.80">
    <property type="entry name" value="Nucleotide-binding domain of ferredoxin-NADP reductase (FNR) module"/>
    <property type="match status" value="1"/>
</dbReference>
<keyword evidence="6" id="KW-0285">Flavoprotein</keyword>
<evidence type="ECO:0000313" key="15">
    <source>
        <dbReference type="EMBL" id="OEJ80457.1"/>
    </source>
</evidence>
<dbReference type="Pfam" id="PF00175">
    <property type="entry name" value="NAD_binding_1"/>
    <property type="match status" value="1"/>
</dbReference>
<keyword evidence="11" id="KW-0560">Oxidoreductase</keyword>
<evidence type="ECO:0000256" key="12">
    <source>
        <dbReference type="ARBA" id="ARBA00052219"/>
    </source>
</evidence>
<feature type="domain" description="FAD-binding FR-type" evidence="14">
    <location>
        <begin position="654"/>
        <end position="885"/>
    </location>
</feature>
<dbReference type="InterPro" id="IPR039261">
    <property type="entry name" value="FNR_nucleotide-bd"/>
</dbReference>
<dbReference type="InterPro" id="IPR001433">
    <property type="entry name" value="OxRdtase_FAD/NAD-bd"/>
</dbReference>
<reference evidence="16" key="1">
    <citation type="journal article" date="2016" name="Genome Announc.">
        <title>Genome sequences of three species of Hanseniaspora isolated from spontaneous wine fermentations.</title>
        <authorList>
            <person name="Sternes P.R."/>
            <person name="Lee D."/>
            <person name="Kutyna D.R."/>
            <person name="Borneman A.R."/>
        </authorList>
    </citation>
    <scope>NUCLEOTIDE SEQUENCE [LARGE SCALE GENOMIC DNA]</scope>
    <source>
        <strain evidence="16">AWRI3579</strain>
    </source>
</reference>
<gene>
    <name evidence="15" type="ORF">AWRI3579_g4548</name>
</gene>
<keyword evidence="9" id="KW-0521">NADP</keyword>
<dbReference type="EMBL" id="LPNM01000012">
    <property type="protein sequence ID" value="OEJ80457.1"/>
    <property type="molecule type" value="Genomic_DNA"/>
</dbReference>
<keyword evidence="8" id="KW-0274">FAD</keyword>
<evidence type="ECO:0000256" key="1">
    <source>
        <dbReference type="ARBA" id="ARBA00001917"/>
    </source>
</evidence>
<dbReference type="FunCoup" id="A0A1E5R0P8">
    <property type="interactions" value="451"/>
</dbReference>